<name>A0A1R0KD45_9PSEU</name>
<dbReference type="Proteomes" id="UP000187486">
    <property type="component" value="Unassembled WGS sequence"/>
</dbReference>
<keyword evidence="3" id="KW-1185">Reference proteome</keyword>
<evidence type="ECO:0000313" key="2">
    <source>
        <dbReference type="EMBL" id="OLZ42820.1"/>
    </source>
</evidence>
<proteinExistence type="predicted"/>
<reference evidence="2 3" key="1">
    <citation type="submission" date="2016-01" db="EMBL/GenBank/DDBJ databases">
        <title>Amycolatopsis coloradensis genome sequencing and assembly.</title>
        <authorList>
            <person name="Mayilraj S."/>
        </authorList>
    </citation>
    <scope>NUCLEOTIDE SEQUENCE [LARGE SCALE GENOMIC DNA]</scope>
    <source>
        <strain evidence="2 3">DSM 44225</strain>
    </source>
</reference>
<evidence type="ECO:0000256" key="1">
    <source>
        <dbReference type="SAM" id="MobiDB-lite"/>
    </source>
</evidence>
<sequence>MRSGAQIPRRTPHAAGTTATDKAIVERTFESINTLFCQHVAGYTGRDTTRRGRDVAERAVWSLAHSHELRRVVGSTQDPCGDQVRHGPSEKAGRTTRRRRADGQDIPGRRLDRLPARRGLDSRSRPPDI</sequence>
<protein>
    <submittedName>
        <fullName evidence="2">Uncharacterized protein</fullName>
    </submittedName>
</protein>
<feature type="region of interest" description="Disordered" evidence="1">
    <location>
        <begin position="72"/>
        <end position="129"/>
    </location>
</feature>
<dbReference type="EMBL" id="MQUQ01000049">
    <property type="protein sequence ID" value="OLZ42820.1"/>
    <property type="molecule type" value="Genomic_DNA"/>
</dbReference>
<feature type="compositionally biased region" description="Basic and acidic residues" evidence="1">
    <location>
        <begin position="101"/>
        <end position="129"/>
    </location>
</feature>
<dbReference type="AlphaFoldDB" id="A0A1R0KD45"/>
<feature type="compositionally biased region" description="Basic and acidic residues" evidence="1">
    <location>
        <begin position="83"/>
        <end position="93"/>
    </location>
</feature>
<accession>A0A1R0KD45</accession>
<evidence type="ECO:0000313" key="3">
    <source>
        <dbReference type="Proteomes" id="UP000187486"/>
    </source>
</evidence>
<comment type="caution">
    <text evidence="2">The sequence shown here is derived from an EMBL/GenBank/DDBJ whole genome shotgun (WGS) entry which is preliminary data.</text>
</comment>
<gene>
    <name evidence="2" type="ORF">BS329_41470</name>
</gene>
<organism evidence="2 3">
    <name type="scientific">Amycolatopsis coloradensis</name>
    <dbReference type="NCBI Taxonomy" id="76021"/>
    <lineage>
        <taxon>Bacteria</taxon>
        <taxon>Bacillati</taxon>
        <taxon>Actinomycetota</taxon>
        <taxon>Actinomycetes</taxon>
        <taxon>Pseudonocardiales</taxon>
        <taxon>Pseudonocardiaceae</taxon>
        <taxon>Amycolatopsis</taxon>
    </lineage>
</organism>